<dbReference type="Pfam" id="PF07681">
    <property type="entry name" value="DoxX"/>
    <property type="match status" value="1"/>
</dbReference>
<evidence type="ECO:0000256" key="1">
    <source>
        <dbReference type="ARBA" id="ARBA00004141"/>
    </source>
</evidence>
<reference evidence="6 7" key="1">
    <citation type="submission" date="2019-12" db="EMBL/GenBank/DDBJ databases">
        <title>Nocardia macrotermitis sp. nov. and Nocardia aurantia sp. nov., isolated from the gut of the fungus growing-termite Macrotermes natalensis.</title>
        <authorList>
            <person name="Christine B."/>
            <person name="Rene B."/>
        </authorList>
    </citation>
    <scope>NUCLEOTIDE SEQUENCE [LARGE SCALE GENOMIC DNA]</scope>
    <source>
        <strain evidence="6 7">DSM 102126</strain>
    </source>
</reference>
<dbReference type="Proteomes" id="UP000431901">
    <property type="component" value="Unassembled WGS sequence"/>
</dbReference>
<evidence type="ECO:0000256" key="2">
    <source>
        <dbReference type="ARBA" id="ARBA00022692"/>
    </source>
</evidence>
<proteinExistence type="predicted"/>
<comment type="caution">
    <text evidence="6">The sequence shown here is derived from an EMBL/GenBank/DDBJ whole genome shotgun (WGS) entry which is preliminary data.</text>
</comment>
<protein>
    <submittedName>
        <fullName evidence="6">DoxX family membrane protein</fullName>
    </submittedName>
</protein>
<accession>A0A6I4W3M3</accession>
<keyword evidence="3" id="KW-1133">Transmembrane helix</keyword>
<evidence type="ECO:0000256" key="4">
    <source>
        <dbReference type="ARBA" id="ARBA00023136"/>
    </source>
</evidence>
<dbReference type="InterPro" id="IPR032808">
    <property type="entry name" value="DoxX"/>
</dbReference>
<dbReference type="GO" id="GO:0016020">
    <property type="term" value="C:membrane"/>
    <property type="evidence" value="ECO:0007669"/>
    <property type="project" value="UniProtKB-SubCell"/>
</dbReference>
<gene>
    <name evidence="6" type="ORF">GQ466_04520</name>
</gene>
<dbReference type="AlphaFoldDB" id="A0A6I4W3M3"/>
<evidence type="ECO:0000256" key="5">
    <source>
        <dbReference type="SAM" id="MobiDB-lite"/>
    </source>
</evidence>
<comment type="subcellular location">
    <subcellularLocation>
        <location evidence="1">Membrane</location>
        <topology evidence="1">Multi-pass membrane protein</topology>
    </subcellularLocation>
</comment>
<feature type="region of interest" description="Disordered" evidence="5">
    <location>
        <begin position="208"/>
        <end position="231"/>
    </location>
</feature>
<dbReference type="RefSeq" id="WP_161101476.1">
    <property type="nucleotide sequence ID" value="NZ_JBHLYI010000002.1"/>
</dbReference>
<keyword evidence="2" id="KW-0812">Transmembrane</keyword>
<name>A0A6I4W3M3_9ACTN</name>
<keyword evidence="4" id="KW-0472">Membrane</keyword>
<dbReference type="EMBL" id="WUTW01000001">
    <property type="protein sequence ID" value="MXQ63290.1"/>
    <property type="molecule type" value="Genomic_DNA"/>
</dbReference>
<evidence type="ECO:0000313" key="7">
    <source>
        <dbReference type="Proteomes" id="UP000431901"/>
    </source>
</evidence>
<evidence type="ECO:0000256" key="3">
    <source>
        <dbReference type="ARBA" id="ARBA00022989"/>
    </source>
</evidence>
<sequence length="231" mass="24927">MRPISTPITLLARPLVAAPYLVAGLETLRRPQQRAEQAGPALKNLADRFDWMPTKDPVTLVRIEGAVSLGTGALLLAGRFRRLTSLVLAAQLVPALATEHRYWTEDDPERRVSERSHLLKNAGLFGALLMVAAAPGTRAEKLKHQVKQAKTQAVAETRVRRAQSAADLRHAQRELARQVRDARRAAGKAGGRKAAKAVKAAQKANWKAARKSGKASGAVKPVGKVLSLAGR</sequence>
<evidence type="ECO:0000313" key="6">
    <source>
        <dbReference type="EMBL" id="MXQ63290.1"/>
    </source>
</evidence>
<keyword evidence="7" id="KW-1185">Reference proteome</keyword>
<organism evidence="6 7">
    <name type="scientific">Actinomadura rayongensis</name>
    <dbReference type="NCBI Taxonomy" id="1429076"/>
    <lineage>
        <taxon>Bacteria</taxon>
        <taxon>Bacillati</taxon>
        <taxon>Actinomycetota</taxon>
        <taxon>Actinomycetes</taxon>
        <taxon>Streptosporangiales</taxon>
        <taxon>Thermomonosporaceae</taxon>
        <taxon>Actinomadura</taxon>
    </lineage>
</organism>
<dbReference type="OrthoDB" id="329282at2"/>